<proteinExistence type="predicted"/>
<comment type="caution">
    <text evidence="1">The sequence shown here is derived from an EMBL/GenBank/DDBJ whole genome shotgun (WGS) entry which is preliminary data.</text>
</comment>
<evidence type="ECO:0000313" key="2">
    <source>
        <dbReference type="Proteomes" id="UP000245638"/>
    </source>
</evidence>
<reference evidence="1 2" key="1">
    <citation type="journal article" date="2015" name="Appl. Environ. Microbiol.">
        <title>Nanoarchaeota, Their Sulfolobales Host, and Nanoarchaeota Virus Distribution across Yellowstone National Park Hot Springs.</title>
        <authorList>
            <person name="Munson-McGee J.H."/>
            <person name="Field E.K."/>
            <person name="Bateson M."/>
            <person name="Rooney C."/>
            <person name="Stepanauskas R."/>
            <person name="Young M.J."/>
        </authorList>
    </citation>
    <scope>NUCLEOTIDE SEQUENCE [LARGE SCALE GENOMIC DNA]</scope>
    <source>
        <strain evidence="1">SCGC AC-742_N10</strain>
    </source>
</reference>
<sequence length="249" mass="29067">MICTKCGKNQAEVLISGKYLCVHCARSEIVKRFRKELSLSKFLDREDRVVILTTENFMDVSSLIEKLIYNICKSCKLDVLIDKINEEEDINKTLWKIMIKIRETDFKKIILPFTADFFLSYLIYSISTGYMGYLELYSLVVEVYSKKIFVPFYSTPRFELLGFSEITGELKTKDAFLNEIIKWASKQFADNEIYHTFGSSINVIKLENRKRCKICNAIIERGDCCKYCLESFSHLCSEQSQKQELEEKA</sequence>
<dbReference type="Proteomes" id="UP000245638">
    <property type="component" value="Unassembled WGS sequence"/>
</dbReference>
<name>A0A2T9XB23_9CREN</name>
<protein>
    <submittedName>
        <fullName evidence="1">Uncharacterized protein</fullName>
    </submittedName>
</protein>
<gene>
    <name evidence="1" type="ORF">DDW13_01065</name>
</gene>
<organism evidence="1 2">
    <name type="scientific">Acidianus hospitalis</name>
    <dbReference type="NCBI Taxonomy" id="563177"/>
    <lineage>
        <taxon>Archaea</taxon>
        <taxon>Thermoproteota</taxon>
        <taxon>Thermoprotei</taxon>
        <taxon>Sulfolobales</taxon>
        <taxon>Sulfolobaceae</taxon>
        <taxon>Acidianus</taxon>
    </lineage>
</organism>
<evidence type="ECO:0000313" key="1">
    <source>
        <dbReference type="EMBL" id="PVU77296.1"/>
    </source>
</evidence>
<dbReference type="EMBL" id="QEFD01000036">
    <property type="protein sequence ID" value="PVU77296.1"/>
    <property type="molecule type" value="Genomic_DNA"/>
</dbReference>
<dbReference type="AlphaFoldDB" id="A0A2T9XB23"/>
<accession>A0A2T9XB23</accession>